<keyword evidence="4" id="KW-1185">Reference proteome</keyword>
<evidence type="ECO:0000256" key="1">
    <source>
        <dbReference type="SAM" id="MobiDB-lite"/>
    </source>
</evidence>
<dbReference type="RefSeq" id="WP_207351452.1">
    <property type="nucleotide sequence ID" value="NZ_JAFMPY010000014.1"/>
</dbReference>
<dbReference type="EMBL" id="JAFMPY010000014">
    <property type="protein sequence ID" value="MBO0904818.1"/>
    <property type="molecule type" value="Genomic_DNA"/>
</dbReference>
<dbReference type="InterPro" id="IPR012337">
    <property type="entry name" value="RNaseH-like_sf"/>
</dbReference>
<dbReference type="Proteomes" id="UP000664288">
    <property type="component" value="Unassembled WGS sequence"/>
</dbReference>
<feature type="domain" description="Exonuclease" evidence="2">
    <location>
        <begin position="94"/>
        <end position="256"/>
    </location>
</feature>
<dbReference type="InterPro" id="IPR036397">
    <property type="entry name" value="RNaseH_sf"/>
</dbReference>
<name>A0ABS3J562_9HYPH</name>
<dbReference type="PANTHER" id="PTHR30231:SF37">
    <property type="entry name" value="EXODEOXYRIBONUCLEASE 10"/>
    <property type="match status" value="1"/>
</dbReference>
<evidence type="ECO:0000259" key="2">
    <source>
        <dbReference type="SMART" id="SM00479"/>
    </source>
</evidence>
<protein>
    <submittedName>
        <fullName evidence="3">3'-5' exonuclease</fullName>
    </submittedName>
</protein>
<comment type="caution">
    <text evidence="3">The sequence shown here is derived from an EMBL/GenBank/DDBJ whole genome shotgun (WGS) entry which is preliminary data.</text>
</comment>
<dbReference type="PANTHER" id="PTHR30231">
    <property type="entry name" value="DNA POLYMERASE III SUBUNIT EPSILON"/>
    <property type="match status" value="1"/>
</dbReference>
<dbReference type="SUPFAM" id="SSF53098">
    <property type="entry name" value="Ribonuclease H-like"/>
    <property type="match status" value="1"/>
</dbReference>
<dbReference type="NCBIfam" id="NF006615">
    <property type="entry name" value="PRK09182.1"/>
    <property type="match status" value="1"/>
</dbReference>
<dbReference type="CDD" id="cd06127">
    <property type="entry name" value="DEDDh"/>
    <property type="match status" value="1"/>
</dbReference>
<dbReference type="GO" id="GO:0004527">
    <property type="term" value="F:exonuclease activity"/>
    <property type="evidence" value="ECO:0007669"/>
    <property type="project" value="UniProtKB-KW"/>
</dbReference>
<keyword evidence="3" id="KW-0540">Nuclease</keyword>
<feature type="region of interest" description="Disordered" evidence="1">
    <location>
        <begin position="1"/>
        <end position="50"/>
    </location>
</feature>
<dbReference type="SMART" id="SM00479">
    <property type="entry name" value="EXOIII"/>
    <property type="match status" value="1"/>
</dbReference>
<sequence>MQSAPTRQFDLFTAPAPQKGGGEPARPKPAARPRLEAVPQPAAAPSSDLSSDLEAMARRIEASGDYRVLRRLRPRPVVAGWSPAARRDGERIGVILDTETTGLDAAADEIIELGMVMFTHDEKGIRDVVGVYSELRQPRQPIRPEITRITGITDDMVAGRTIDPEAVAAFVAPADLVIAHNARFDRPFCEAFAPGFADKAWACSVAEVDWAGLGFEGSKLAYLVGQCGFFHNGHRAVDDCHALLEVLAHGEAAGNDGFSRLVRSAAARRCRLYAVGSPFERKDLLKARGYRWNDGSDGRPKSWWIDVDEERHDAECAFLAEAVYGRKPGVVEHWLTAKDRYKA</sequence>
<organism evidence="3 4">
    <name type="scientific">Jiella sonneratiae</name>
    <dbReference type="NCBI Taxonomy" id="2816856"/>
    <lineage>
        <taxon>Bacteria</taxon>
        <taxon>Pseudomonadati</taxon>
        <taxon>Pseudomonadota</taxon>
        <taxon>Alphaproteobacteria</taxon>
        <taxon>Hyphomicrobiales</taxon>
        <taxon>Aurantimonadaceae</taxon>
        <taxon>Jiella</taxon>
    </lineage>
</organism>
<evidence type="ECO:0000313" key="3">
    <source>
        <dbReference type="EMBL" id="MBO0904818.1"/>
    </source>
</evidence>
<feature type="compositionally biased region" description="Low complexity" evidence="1">
    <location>
        <begin position="41"/>
        <end position="50"/>
    </location>
</feature>
<keyword evidence="3" id="KW-0378">Hydrolase</keyword>
<evidence type="ECO:0000313" key="4">
    <source>
        <dbReference type="Proteomes" id="UP000664288"/>
    </source>
</evidence>
<accession>A0ABS3J562</accession>
<dbReference type="Gene3D" id="3.30.420.10">
    <property type="entry name" value="Ribonuclease H-like superfamily/Ribonuclease H"/>
    <property type="match status" value="1"/>
</dbReference>
<proteinExistence type="predicted"/>
<reference evidence="3 4" key="1">
    <citation type="submission" date="2021-03" db="EMBL/GenBank/DDBJ databases">
        <title>Whole genome sequence of Jiella sp. MQZ13P-4.</title>
        <authorList>
            <person name="Tuo L."/>
        </authorList>
    </citation>
    <scope>NUCLEOTIDE SEQUENCE [LARGE SCALE GENOMIC DNA]</scope>
    <source>
        <strain evidence="3 4">MQZ13P-4</strain>
    </source>
</reference>
<dbReference type="Pfam" id="PF00929">
    <property type="entry name" value="RNase_T"/>
    <property type="match status" value="1"/>
</dbReference>
<gene>
    <name evidence="3" type="ORF">J1C47_14320</name>
</gene>
<dbReference type="InterPro" id="IPR013520">
    <property type="entry name" value="Ribonucl_H"/>
</dbReference>
<keyword evidence="3" id="KW-0269">Exonuclease</keyword>